<evidence type="ECO:0000256" key="1">
    <source>
        <dbReference type="ARBA" id="ARBA00004496"/>
    </source>
</evidence>
<dbReference type="InterPro" id="IPR006108">
    <property type="entry name" value="3HC_DH_C"/>
</dbReference>
<evidence type="ECO:0000256" key="5">
    <source>
        <dbReference type="ARBA" id="ARBA00022553"/>
    </source>
</evidence>
<feature type="domain" description="3-hydroxyacyl-CoA dehydrogenase C-terminal" evidence="10">
    <location>
        <begin position="201"/>
        <end position="299"/>
    </location>
</feature>
<dbReference type="Proteomes" id="UP001431019">
    <property type="component" value="Unassembled WGS sequence"/>
</dbReference>
<comment type="subcellular location">
    <subcellularLocation>
        <location evidence="1">Cytoplasm</location>
    </subcellularLocation>
</comment>
<evidence type="ECO:0000259" key="11">
    <source>
        <dbReference type="Pfam" id="PF02737"/>
    </source>
</evidence>
<keyword evidence="6 12" id="KW-0560">Oxidoreductase</keyword>
<gene>
    <name evidence="12" type="ORF">LJ656_31110</name>
</gene>
<dbReference type="InterPro" id="IPR036291">
    <property type="entry name" value="NAD(P)-bd_dom_sf"/>
</dbReference>
<dbReference type="EC" id="1.1.1.45" evidence="8"/>
<evidence type="ECO:0000256" key="6">
    <source>
        <dbReference type="ARBA" id="ARBA00023002"/>
    </source>
</evidence>
<dbReference type="PANTHER" id="PTHR48075">
    <property type="entry name" value="3-HYDROXYACYL-COA DEHYDROGENASE FAMILY PROTEIN"/>
    <property type="match status" value="1"/>
</dbReference>
<evidence type="ECO:0000313" key="12">
    <source>
        <dbReference type="EMBL" id="MCC8397030.1"/>
    </source>
</evidence>
<dbReference type="RefSeq" id="WP_230513307.1">
    <property type="nucleotide sequence ID" value="NZ_JAJITD010000023.1"/>
</dbReference>
<dbReference type="EMBL" id="JAJITD010000023">
    <property type="protein sequence ID" value="MCC8397030.1"/>
    <property type="molecule type" value="Genomic_DNA"/>
</dbReference>
<evidence type="ECO:0000256" key="9">
    <source>
        <dbReference type="ARBA" id="ARBA00042709"/>
    </source>
</evidence>
<proteinExistence type="inferred from homology"/>
<evidence type="ECO:0000256" key="7">
    <source>
        <dbReference type="ARBA" id="ARBA00023027"/>
    </source>
</evidence>
<dbReference type="PANTHER" id="PTHR48075:SF1">
    <property type="entry name" value="LAMBDA-CRYSTALLIN HOMOLOG"/>
    <property type="match status" value="1"/>
</dbReference>
<evidence type="ECO:0000256" key="3">
    <source>
        <dbReference type="ARBA" id="ARBA00011738"/>
    </source>
</evidence>
<evidence type="ECO:0000259" key="10">
    <source>
        <dbReference type="Pfam" id="PF00725"/>
    </source>
</evidence>
<evidence type="ECO:0000256" key="2">
    <source>
        <dbReference type="ARBA" id="ARBA00009463"/>
    </source>
</evidence>
<keyword evidence="5" id="KW-0597">Phosphoprotein</keyword>
<dbReference type="NCBIfam" id="NF006125">
    <property type="entry name" value="PRK08269.1"/>
    <property type="match status" value="1"/>
</dbReference>
<comment type="caution">
    <text evidence="12">The sequence shown here is derived from an EMBL/GenBank/DDBJ whole genome shotgun (WGS) entry which is preliminary data.</text>
</comment>
<dbReference type="Gene3D" id="1.10.1040.10">
    <property type="entry name" value="N-(1-d-carboxylethyl)-l-norvaline Dehydrogenase, domain 2"/>
    <property type="match status" value="1"/>
</dbReference>
<feature type="domain" description="3-hydroxyacyl-CoA dehydrogenase NAD binding" evidence="11">
    <location>
        <begin position="10"/>
        <end position="196"/>
    </location>
</feature>
<dbReference type="InterPro" id="IPR022694">
    <property type="entry name" value="3-OHacyl-CoA_DH"/>
</dbReference>
<dbReference type="Pfam" id="PF00725">
    <property type="entry name" value="3HCDH"/>
    <property type="match status" value="1"/>
</dbReference>
<evidence type="ECO:0000256" key="4">
    <source>
        <dbReference type="ARBA" id="ARBA00022490"/>
    </source>
</evidence>
<keyword evidence="13" id="KW-1185">Reference proteome</keyword>
<evidence type="ECO:0000256" key="8">
    <source>
        <dbReference type="ARBA" id="ARBA00038962"/>
    </source>
</evidence>
<keyword evidence="4" id="KW-0963">Cytoplasm</keyword>
<sequence>MTTRAAQPNHVHVLGAGRMGQGIALAFAFAGLRVTLIDFKQRDDAARAAFAKGALGEIERQLRSLVEFGRLDAAQAADTLARVEVVDRRRAEAGLADCEVVFEAVPEVMDAKRDAFAWLCERVGSTATIASTTSTFLVTDLHELVTQPQRFINAHWLNPAHLMPLVEISRSEITDPAVVARLKELLRRAGKAPVECAPAAGYIVPRLQALVMNEAARMVEEGVASVEDIDTAVRTGFGLRFSVLGLLEFIDWGGCDILYYASRYLAGEIGPRFEPAAIVSQNMEQGRDGIRTGEGFYDYAGVDVPAYVKRRLGEFGGLLDHLELAPRYQSALTHRDATPRCCPAAATNASRSR</sequence>
<dbReference type="InterPro" id="IPR013328">
    <property type="entry name" value="6PGD_dom2"/>
</dbReference>
<dbReference type="InterPro" id="IPR006176">
    <property type="entry name" value="3-OHacyl-CoA_DH_NAD-bd"/>
</dbReference>
<dbReference type="SUPFAM" id="SSF51735">
    <property type="entry name" value="NAD(P)-binding Rossmann-fold domains"/>
    <property type="match status" value="1"/>
</dbReference>
<dbReference type="Pfam" id="PF02737">
    <property type="entry name" value="3HCDH_N"/>
    <property type="match status" value="1"/>
</dbReference>
<name>A0ABS8K4E5_9BURK</name>
<organism evidence="12 13">
    <name type="scientific">Paraburkholderia sejongensis</name>
    <dbReference type="NCBI Taxonomy" id="2886946"/>
    <lineage>
        <taxon>Bacteria</taxon>
        <taxon>Pseudomonadati</taxon>
        <taxon>Pseudomonadota</taxon>
        <taxon>Betaproteobacteria</taxon>
        <taxon>Burkholderiales</taxon>
        <taxon>Burkholderiaceae</taxon>
        <taxon>Paraburkholderia</taxon>
    </lineage>
</organism>
<protein>
    <recommendedName>
        <fullName evidence="9">L-gulonate 3-dehydrogenase</fullName>
        <ecNumber evidence="8">1.1.1.45</ecNumber>
    </recommendedName>
    <alternativeName>
        <fullName evidence="9">L-gulonate 3-dehydrogenase</fullName>
    </alternativeName>
</protein>
<dbReference type="InterPro" id="IPR008927">
    <property type="entry name" value="6-PGluconate_DH-like_C_sf"/>
</dbReference>
<reference evidence="12 13" key="1">
    <citation type="submission" date="2021-11" db="EMBL/GenBank/DDBJ databases">
        <authorList>
            <person name="Oh E.-T."/>
            <person name="Kim S.-B."/>
        </authorList>
    </citation>
    <scope>NUCLEOTIDE SEQUENCE [LARGE SCALE GENOMIC DNA]</scope>
    <source>
        <strain evidence="12 13">MMS20-SJTR3</strain>
    </source>
</reference>
<dbReference type="Gene3D" id="3.40.50.720">
    <property type="entry name" value="NAD(P)-binding Rossmann-like Domain"/>
    <property type="match status" value="1"/>
</dbReference>
<evidence type="ECO:0000313" key="13">
    <source>
        <dbReference type="Proteomes" id="UP001431019"/>
    </source>
</evidence>
<comment type="similarity">
    <text evidence="2">Belongs to the 3-hydroxyacyl-CoA dehydrogenase family.</text>
</comment>
<dbReference type="PIRSF" id="PIRSF000105">
    <property type="entry name" value="HCDH"/>
    <property type="match status" value="1"/>
</dbReference>
<dbReference type="GO" id="GO:0008691">
    <property type="term" value="F:3-hydroxybutyryl-CoA dehydrogenase activity"/>
    <property type="evidence" value="ECO:0007669"/>
    <property type="project" value="UniProtKB-EC"/>
</dbReference>
<dbReference type="SUPFAM" id="SSF48179">
    <property type="entry name" value="6-phosphogluconate dehydrogenase C-terminal domain-like"/>
    <property type="match status" value="1"/>
</dbReference>
<keyword evidence="7" id="KW-0520">NAD</keyword>
<comment type="subunit">
    <text evidence="3">Homodimer.</text>
</comment>
<accession>A0ABS8K4E5</accession>